<dbReference type="GO" id="GO:0046872">
    <property type="term" value="F:metal ion binding"/>
    <property type="evidence" value="ECO:0007669"/>
    <property type="project" value="UniProtKB-KW"/>
</dbReference>
<dbReference type="GO" id="GO:0008033">
    <property type="term" value="P:tRNA processing"/>
    <property type="evidence" value="ECO:0007669"/>
    <property type="project" value="UniProtKB-KW"/>
</dbReference>
<dbReference type="Proteomes" id="UP000032300">
    <property type="component" value="Chromosome"/>
</dbReference>
<accession>A0A7U4J6V8</accession>
<evidence type="ECO:0000259" key="10">
    <source>
        <dbReference type="Pfam" id="PF12627"/>
    </source>
</evidence>
<dbReference type="AlphaFoldDB" id="A0A7U4J6V8"/>
<dbReference type="Gene3D" id="1.10.3090.10">
    <property type="entry name" value="cca-adding enzyme, domain 2"/>
    <property type="match status" value="1"/>
</dbReference>
<proteinExistence type="inferred from homology"/>
<evidence type="ECO:0000256" key="4">
    <source>
        <dbReference type="ARBA" id="ARBA00022695"/>
    </source>
</evidence>
<evidence type="ECO:0000259" key="9">
    <source>
        <dbReference type="Pfam" id="PF01743"/>
    </source>
</evidence>
<keyword evidence="7" id="KW-0460">Magnesium</keyword>
<dbReference type="KEGG" id="sphi:TS85_05520"/>
<dbReference type="Gene3D" id="3.30.460.10">
    <property type="entry name" value="Beta Polymerase, domain 2"/>
    <property type="match status" value="1"/>
</dbReference>
<dbReference type="Pfam" id="PF12627">
    <property type="entry name" value="PolyA_pol_RNAbd"/>
    <property type="match status" value="1"/>
</dbReference>
<evidence type="ECO:0000256" key="1">
    <source>
        <dbReference type="ARBA" id="ARBA00001946"/>
    </source>
</evidence>
<feature type="domain" description="Poly A polymerase head" evidence="9">
    <location>
        <begin position="31"/>
        <end position="154"/>
    </location>
</feature>
<dbReference type="InterPro" id="IPR050264">
    <property type="entry name" value="Bact_CCA-adding_enz_type3_sf"/>
</dbReference>
<comment type="cofactor">
    <cofactor evidence="1">
        <name>Mg(2+)</name>
        <dbReference type="ChEBI" id="CHEBI:18420"/>
    </cofactor>
</comment>
<dbReference type="InterPro" id="IPR032828">
    <property type="entry name" value="PolyA_RNA-bd"/>
</dbReference>
<evidence type="ECO:0000256" key="8">
    <source>
        <dbReference type="RuleBase" id="RU003953"/>
    </source>
</evidence>
<dbReference type="InterPro" id="IPR002646">
    <property type="entry name" value="PolA_pol_head_dom"/>
</dbReference>
<keyword evidence="12" id="KW-1185">Reference proteome</keyword>
<evidence type="ECO:0000313" key="11">
    <source>
        <dbReference type="EMBL" id="AJP71355.1"/>
    </source>
</evidence>
<evidence type="ECO:0000256" key="7">
    <source>
        <dbReference type="ARBA" id="ARBA00022842"/>
    </source>
</evidence>
<sequence length="407" mass="44065">MGALILPAATWRDRPGLESLAHVLGAEQGMARFVGGAVRDTLIGVDVADIDIATRHAPETVIGLLEDARIRVVPTGLAHGTVTAVLESGPVEVTTLRRDVSTDGRHATVAFTDDWREDAARRDFTMNALYADPLSGALFDYFDGIADLERRHVRFIGDPLRRIAEDHLRILRFFRFLARFGDIADPAGLDACTQRAKDLMALSRERVADELLKLLVARDAVRVAGVMVEHGIFAPVLPEFGAEGVARLARLAEREAASDTPAHAIRRLFALLPGDAKTAESVGARLKLSKLQRERLARPARSQQAESAEALAYLLGTEGAIDLLLLSDRPLADMVAAVRHLRDWEVPVFPMGGGAIVARGIQAGPDVARMLNAVKAQWVAEGFPDTARVEQIADAAVAQARDAIRKS</sequence>
<protein>
    <submittedName>
        <fullName evidence="11">Polynucleotide adenylyltransferase</fullName>
    </submittedName>
</protein>
<evidence type="ECO:0000256" key="5">
    <source>
        <dbReference type="ARBA" id="ARBA00022723"/>
    </source>
</evidence>
<dbReference type="EMBL" id="CP010836">
    <property type="protein sequence ID" value="AJP71355.1"/>
    <property type="molecule type" value="Genomic_DNA"/>
</dbReference>
<evidence type="ECO:0000256" key="2">
    <source>
        <dbReference type="ARBA" id="ARBA00022679"/>
    </source>
</evidence>
<organism evidence="11 12">
    <name type="scientific">Sphingomonas hengshuiensis</name>
    <dbReference type="NCBI Taxonomy" id="1609977"/>
    <lineage>
        <taxon>Bacteria</taxon>
        <taxon>Pseudomonadati</taxon>
        <taxon>Pseudomonadota</taxon>
        <taxon>Alphaproteobacteria</taxon>
        <taxon>Sphingomonadales</taxon>
        <taxon>Sphingomonadaceae</taxon>
        <taxon>Sphingomonas</taxon>
    </lineage>
</organism>
<keyword evidence="8" id="KW-0694">RNA-binding</keyword>
<feature type="domain" description="tRNA nucleotidyltransferase/poly(A) polymerase RNA and SrmB- binding" evidence="10">
    <location>
        <begin position="189"/>
        <end position="240"/>
    </location>
</feature>
<dbReference type="SUPFAM" id="SSF81891">
    <property type="entry name" value="Poly A polymerase C-terminal region-like"/>
    <property type="match status" value="1"/>
</dbReference>
<keyword evidence="4 11" id="KW-0548">Nucleotidyltransferase</keyword>
<dbReference type="RefSeq" id="WP_044330901.1">
    <property type="nucleotide sequence ID" value="NZ_CP010836.1"/>
</dbReference>
<name>A0A7U4J6V8_9SPHN</name>
<keyword evidence="5" id="KW-0479">Metal-binding</keyword>
<reference evidence="11 12" key="2">
    <citation type="submission" date="2015-02" db="EMBL/GenBank/DDBJ databases">
        <title>The complete genome of Sphingomonas hengshuiensis sp. WHSC-8 isolated from soil of Hengshui Lake.</title>
        <authorList>
            <person name="Wei S."/>
            <person name="Guo J."/>
            <person name="Su C."/>
            <person name="Wu R."/>
            <person name="Zhang Z."/>
            <person name="Liang K."/>
            <person name="Li H."/>
            <person name="Wang T."/>
            <person name="Liu H."/>
            <person name="Zhang C."/>
            <person name="Li Z."/>
            <person name="Wang Q."/>
            <person name="Meng J."/>
        </authorList>
    </citation>
    <scope>NUCLEOTIDE SEQUENCE [LARGE SCALE GENOMIC DNA]</scope>
    <source>
        <strain evidence="11 12">WHSC-8</strain>
    </source>
</reference>
<dbReference type="InterPro" id="IPR043519">
    <property type="entry name" value="NT_sf"/>
</dbReference>
<dbReference type="PANTHER" id="PTHR46173:SF1">
    <property type="entry name" value="CCA TRNA NUCLEOTIDYLTRANSFERASE 1, MITOCHONDRIAL"/>
    <property type="match status" value="1"/>
</dbReference>
<comment type="similarity">
    <text evidence="8">Belongs to the tRNA nucleotidyltransferase/poly(A) polymerase family.</text>
</comment>
<dbReference type="OrthoDB" id="9805698at2"/>
<dbReference type="CDD" id="cd05398">
    <property type="entry name" value="NT_ClassII-CCAase"/>
    <property type="match status" value="1"/>
</dbReference>
<keyword evidence="2 8" id="KW-0808">Transferase</keyword>
<keyword evidence="3" id="KW-0819">tRNA processing</keyword>
<dbReference type="GO" id="GO:0016779">
    <property type="term" value="F:nucleotidyltransferase activity"/>
    <property type="evidence" value="ECO:0007669"/>
    <property type="project" value="UniProtKB-KW"/>
</dbReference>
<evidence type="ECO:0000256" key="6">
    <source>
        <dbReference type="ARBA" id="ARBA00022741"/>
    </source>
</evidence>
<dbReference type="GO" id="GO:0000166">
    <property type="term" value="F:nucleotide binding"/>
    <property type="evidence" value="ECO:0007669"/>
    <property type="project" value="UniProtKB-KW"/>
</dbReference>
<dbReference type="PANTHER" id="PTHR46173">
    <property type="entry name" value="CCA TRNA NUCLEOTIDYLTRANSFERASE 1, MITOCHONDRIAL"/>
    <property type="match status" value="1"/>
</dbReference>
<dbReference type="Pfam" id="PF01743">
    <property type="entry name" value="PolyA_pol"/>
    <property type="match status" value="1"/>
</dbReference>
<keyword evidence="6" id="KW-0547">Nucleotide-binding</keyword>
<gene>
    <name evidence="11" type="ORF">TS85_05520</name>
</gene>
<evidence type="ECO:0000256" key="3">
    <source>
        <dbReference type="ARBA" id="ARBA00022694"/>
    </source>
</evidence>
<reference evidence="11 12" key="1">
    <citation type="journal article" date="2015" name="Int. J. Syst. Evol. Microbiol.">
        <title>Sphingomonas hengshuiensis sp. nov., isolated from lake wetland.</title>
        <authorList>
            <person name="Wei S."/>
            <person name="Wang T."/>
            <person name="Liu H."/>
            <person name="Zhang C."/>
            <person name="Guo J."/>
            <person name="Wang Q."/>
            <person name="Liang K."/>
            <person name="Zhang Z."/>
        </authorList>
    </citation>
    <scope>NUCLEOTIDE SEQUENCE [LARGE SCALE GENOMIC DNA]</scope>
    <source>
        <strain evidence="11 12">WHSC-8</strain>
    </source>
</reference>
<evidence type="ECO:0000313" key="12">
    <source>
        <dbReference type="Proteomes" id="UP000032300"/>
    </source>
</evidence>
<dbReference type="GO" id="GO:0000049">
    <property type="term" value="F:tRNA binding"/>
    <property type="evidence" value="ECO:0007669"/>
    <property type="project" value="TreeGrafter"/>
</dbReference>
<dbReference type="SUPFAM" id="SSF81301">
    <property type="entry name" value="Nucleotidyltransferase"/>
    <property type="match status" value="1"/>
</dbReference>